<dbReference type="RefSeq" id="WP_212967042.1">
    <property type="nucleotide sequence ID" value="NZ_BORB01000035.1"/>
</dbReference>
<evidence type="ECO:0000256" key="4">
    <source>
        <dbReference type="SAM" id="Phobius"/>
    </source>
</evidence>
<evidence type="ECO:0000313" key="6">
    <source>
        <dbReference type="EMBL" id="GIN59093.1"/>
    </source>
</evidence>
<dbReference type="SUPFAM" id="SSF46689">
    <property type="entry name" value="Homeodomain-like"/>
    <property type="match status" value="1"/>
</dbReference>
<dbReference type="InterPro" id="IPR018060">
    <property type="entry name" value="HTH_AraC"/>
</dbReference>
<dbReference type="EMBL" id="BORB01000035">
    <property type="protein sequence ID" value="GIN59093.1"/>
    <property type="molecule type" value="Genomic_DNA"/>
</dbReference>
<evidence type="ECO:0000256" key="3">
    <source>
        <dbReference type="ARBA" id="ARBA00023163"/>
    </source>
</evidence>
<keyword evidence="4" id="KW-0812">Transmembrane</keyword>
<evidence type="ECO:0000256" key="1">
    <source>
        <dbReference type="ARBA" id="ARBA00023015"/>
    </source>
</evidence>
<dbReference type="InterPro" id="IPR009057">
    <property type="entry name" value="Homeodomain-like_sf"/>
</dbReference>
<dbReference type="PROSITE" id="PS01124">
    <property type="entry name" value="HTH_ARAC_FAMILY_2"/>
    <property type="match status" value="1"/>
</dbReference>
<evidence type="ECO:0000259" key="5">
    <source>
        <dbReference type="PROSITE" id="PS01124"/>
    </source>
</evidence>
<comment type="caution">
    <text evidence="6">The sequence shown here is derived from an EMBL/GenBank/DDBJ whole genome shotgun (WGS) entry which is preliminary data.</text>
</comment>
<dbReference type="Pfam" id="PF12833">
    <property type="entry name" value="HTH_18"/>
    <property type="match status" value="1"/>
</dbReference>
<keyword evidence="4" id="KW-1133">Transmembrane helix</keyword>
<keyword evidence="3" id="KW-0804">Transcription</keyword>
<dbReference type="PANTHER" id="PTHR43280:SF28">
    <property type="entry name" value="HTH-TYPE TRANSCRIPTIONAL ACTIVATOR RHAS"/>
    <property type="match status" value="1"/>
</dbReference>
<dbReference type="PANTHER" id="PTHR43280">
    <property type="entry name" value="ARAC-FAMILY TRANSCRIPTIONAL REGULATOR"/>
    <property type="match status" value="1"/>
</dbReference>
<feature type="transmembrane region" description="Helical" evidence="4">
    <location>
        <begin position="12"/>
        <end position="35"/>
    </location>
</feature>
<protein>
    <recommendedName>
        <fullName evidence="5">HTH araC/xylS-type domain-containing protein</fullName>
    </recommendedName>
</protein>
<reference evidence="6 7" key="1">
    <citation type="submission" date="2021-03" db="EMBL/GenBank/DDBJ databases">
        <title>Antimicrobial resistance genes in bacteria isolated from Japanese honey, and their potential for conferring macrolide and lincosamide resistance in the American foulbrood pathogen Paenibacillus larvae.</title>
        <authorList>
            <person name="Okamoto M."/>
            <person name="Kumagai M."/>
            <person name="Kanamori H."/>
            <person name="Takamatsu D."/>
        </authorList>
    </citation>
    <scope>NUCLEOTIDE SEQUENCE [LARGE SCALE GENOMIC DNA]</scope>
    <source>
        <strain evidence="6 7">J8TS2</strain>
    </source>
</reference>
<accession>A0ABQ4KMC8</accession>
<feature type="domain" description="HTH araC/xylS-type" evidence="5">
    <location>
        <begin position="653"/>
        <end position="752"/>
    </location>
</feature>
<dbReference type="InterPro" id="IPR020449">
    <property type="entry name" value="Tscrpt_reg_AraC-type_HTH"/>
</dbReference>
<keyword evidence="7" id="KW-1185">Reference proteome</keyword>
<dbReference type="PRINTS" id="PR00032">
    <property type="entry name" value="HTHARAC"/>
</dbReference>
<evidence type="ECO:0000313" key="7">
    <source>
        <dbReference type="Proteomes" id="UP000679950"/>
    </source>
</evidence>
<dbReference type="Gene3D" id="1.10.10.60">
    <property type="entry name" value="Homeodomain-like"/>
    <property type="match status" value="2"/>
</dbReference>
<gene>
    <name evidence="6" type="ORF">J8TS2_34120</name>
</gene>
<sequence length="763" mass="88857">MFNWSKKKSKLLYKYLFSYLLVFMLPFITISTILYHISVGKLEKEIIRSNMDKIDQIKDMTDTRLSELNSLATKISYDHRLTPYMLTEPYYDQQAIEELIRYKMSNSFIDEIFLNFNESKDLVYSSKGTSTFHTFVQSTYPVKNKDIEALNKGMQIQSNPLSQIIDIASKNSNGKRVIAYSYPIPIQSSSPYGTVTFFIKEETLSKLMKNALGDFEGNSFIFDADYNLFASNENGVQIDLDFVKNISANNDGNTHKDFKNEDYSFSIARSQLSGWTFVSVMPTQQFYGKMTSLKYFIFMVLLGLAVVGITVVCYLSFKQYKPIQNLAQYLGNKEQMNHSKKQSNEIELIRTKIESIYEDSEFLKRKIIAHKPFVRAQFLTNLLKGEGKEHQDIIALANDLKISLRGDSFFVIAVSYKGKIKKQETFTYWKKIVETIHEISHEECCGYGVELVHDYTAAIIVNIKDDSSNWNESRQLFSHHLIELLKKHCSILPFVGIGQIYKEANKINRSFIEATASIENDILHHETHAIFFEDLSIDNDETIWFPEESRLKFIQSLKQGDRVVAKETLAEILDSLAQKKFPSYMLKCTCFDLINTVLKTIAELGIEHNPEEVKRLSDFQTLDQLKESATIFIDQICLEVEKRKESHNDQLRDNIMEYIQKQYKHHTLSLEMISDHFQISSSYVSRFIREQTGITFTQLVWKLRMDEFKQQLVNTNRTIKEIVLDIGYFDVSNFTRKFRKEEGITPSQYRKYHQQNRDDQKAL</sequence>
<keyword evidence="1" id="KW-0805">Transcription regulation</keyword>
<name>A0ABQ4KMC8_9BACI</name>
<dbReference type="SMART" id="SM00342">
    <property type="entry name" value="HTH_ARAC"/>
    <property type="match status" value="1"/>
</dbReference>
<keyword evidence="4" id="KW-0472">Membrane</keyword>
<keyword evidence="2" id="KW-0238">DNA-binding</keyword>
<organism evidence="6 7">
    <name type="scientific">Lederbergia ruris</name>
    <dbReference type="NCBI Taxonomy" id="217495"/>
    <lineage>
        <taxon>Bacteria</taxon>
        <taxon>Bacillati</taxon>
        <taxon>Bacillota</taxon>
        <taxon>Bacilli</taxon>
        <taxon>Bacillales</taxon>
        <taxon>Bacillaceae</taxon>
        <taxon>Lederbergia</taxon>
    </lineage>
</organism>
<proteinExistence type="predicted"/>
<dbReference type="Proteomes" id="UP000679950">
    <property type="component" value="Unassembled WGS sequence"/>
</dbReference>
<evidence type="ECO:0000256" key="2">
    <source>
        <dbReference type="ARBA" id="ARBA00023125"/>
    </source>
</evidence>
<feature type="transmembrane region" description="Helical" evidence="4">
    <location>
        <begin position="295"/>
        <end position="317"/>
    </location>
</feature>